<feature type="compositionally biased region" description="Acidic residues" evidence="4">
    <location>
        <begin position="642"/>
        <end position="651"/>
    </location>
</feature>
<dbReference type="GO" id="GO:0000226">
    <property type="term" value="P:microtubule cytoskeleton organization"/>
    <property type="evidence" value="ECO:0007669"/>
    <property type="project" value="TreeGrafter"/>
</dbReference>
<sequence>MFDSEEESAFVVLTTAPMYHPHHYGGVGGGIGSIYGQTLQEGIWGATFHPLDDNLLITHGRGHLAFWHRRKDGFFEKTDIIKPPSRTFVTCVQFEPDGDVITADSDGFITIYSVDADGAYFVRMEFEAHNKAISCLVMLSEGTLISGGEKDRKIAAWDSLQNYKRITDIKLPESAGGVRSIYPQRPGRNDGNIYVGTTRNNILEGSLQRRFNQVIFGHGKHLWALAAHPDDEVFATGGHDKYVALWRRQKLIWTTSVGYEIIALAFHPYGAALAAGSSEGHLIVINAENGATMLTIRVCGSPLNAVEFNQVGDMIAIGSQNGSIYLFRVSRDGFSYKKINKIRGSQPLTHLDWSSEGNFLQSVTVDFDLLFWDVKSLSPEKSPIAMKDVKWLTNNSTVGFLVAGLWNNRYYPAPSNTVITTTARTAAQDLVAAGDADGYLRLFRYPCITPRAEFTEAKVYSGTLACVKFLYGNHSLVTVGASNNHHHNHHPHHPHHRPDSVGGTTTTTTTQRQPPQPPPPTPPPPQQHQPPHHHHHQMAALPAAAQHGGGLVVVVATNTSTPTTNGTVAARLWDQELSPPAGGTVGERMARMTVPTHDCRVQQRRKVDEEDEEEEEEEEEDDDEENGANRRAYGHDYGQEHEGDDEGENDSEPIGVSTCQQRRIRRIRTRPTRSGRSGGRARMADMTSPAATGSVTSPDSPPPPGTRSDEDEAGVEYAVLLPDSFAVLDSYDSC</sequence>
<name>A0A182Q915_9DIPT</name>
<feature type="compositionally biased region" description="Pro residues" evidence="4">
    <location>
        <begin position="514"/>
        <end position="528"/>
    </location>
</feature>
<dbReference type="SUPFAM" id="SSF50978">
    <property type="entry name" value="WD40 repeat-like"/>
    <property type="match status" value="1"/>
</dbReference>
<reference evidence="8" key="1">
    <citation type="submission" date="2014-01" db="EMBL/GenBank/DDBJ databases">
        <title>The Genome Sequence of Anopheles farauti FAR1 (V2).</title>
        <authorList>
            <consortium name="The Broad Institute Genomics Platform"/>
            <person name="Neafsey D.E."/>
            <person name="Besansky N."/>
            <person name="Howell P."/>
            <person name="Walton C."/>
            <person name="Young S.K."/>
            <person name="Zeng Q."/>
            <person name="Gargeya S."/>
            <person name="Fitzgerald M."/>
            <person name="Haas B."/>
            <person name="Abouelleil A."/>
            <person name="Allen A.W."/>
            <person name="Alvarado L."/>
            <person name="Arachchi H.M."/>
            <person name="Berlin A.M."/>
            <person name="Chapman S.B."/>
            <person name="Gainer-Dewar J."/>
            <person name="Goldberg J."/>
            <person name="Griggs A."/>
            <person name="Gujja S."/>
            <person name="Hansen M."/>
            <person name="Howarth C."/>
            <person name="Imamovic A."/>
            <person name="Ireland A."/>
            <person name="Larimer J."/>
            <person name="McCowan C."/>
            <person name="Murphy C."/>
            <person name="Pearson M."/>
            <person name="Poon T.W."/>
            <person name="Priest M."/>
            <person name="Roberts A."/>
            <person name="Saif S."/>
            <person name="Shea T."/>
            <person name="Sisk P."/>
            <person name="Sykes S."/>
            <person name="Wortman J."/>
            <person name="Nusbaum C."/>
            <person name="Birren B."/>
        </authorList>
    </citation>
    <scope>NUCLEOTIDE SEQUENCE [LARGE SCALE GENOMIC DNA]</scope>
    <source>
        <strain evidence="8">FAR1</strain>
    </source>
</reference>
<keyword evidence="8" id="KW-1185">Reference proteome</keyword>
<organism evidence="7 8">
    <name type="scientific">Anopheles farauti</name>
    <dbReference type="NCBI Taxonomy" id="69004"/>
    <lineage>
        <taxon>Eukaryota</taxon>
        <taxon>Metazoa</taxon>
        <taxon>Ecdysozoa</taxon>
        <taxon>Arthropoda</taxon>
        <taxon>Hexapoda</taxon>
        <taxon>Insecta</taxon>
        <taxon>Pterygota</taxon>
        <taxon>Neoptera</taxon>
        <taxon>Endopterygota</taxon>
        <taxon>Diptera</taxon>
        <taxon>Nematocera</taxon>
        <taxon>Culicoidea</taxon>
        <taxon>Culicidae</taxon>
        <taxon>Anophelinae</taxon>
        <taxon>Anopheles</taxon>
    </lineage>
</organism>
<dbReference type="InterPro" id="IPR050630">
    <property type="entry name" value="WD_repeat_EMAP"/>
</dbReference>
<feature type="domain" description="EML-like first beta-propeller" evidence="5">
    <location>
        <begin position="39"/>
        <end position="205"/>
    </location>
</feature>
<dbReference type="GO" id="GO:0072686">
    <property type="term" value="C:mitotic spindle"/>
    <property type="evidence" value="ECO:0007669"/>
    <property type="project" value="TreeGrafter"/>
</dbReference>
<dbReference type="InterPro" id="IPR001680">
    <property type="entry name" value="WD40_rpt"/>
</dbReference>
<protein>
    <recommendedName>
        <fullName evidence="9">WD repeat-containing protein 55 homolog</fullName>
    </recommendedName>
</protein>
<feature type="repeat" description="WD" evidence="3">
    <location>
        <begin position="126"/>
        <end position="158"/>
    </location>
</feature>
<evidence type="ECO:0000256" key="1">
    <source>
        <dbReference type="ARBA" id="ARBA00022574"/>
    </source>
</evidence>
<keyword evidence="2" id="KW-0677">Repeat</keyword>
<evidence type="ECO:0000256" key="4">
    <source>
        <dbReference type="SAM" id="MobiDB-lite"/>
    </source>
</evidence>
<evidence type="ECO:0008006" key="9">
    <source>
        <dbReference type="Google" id="ProtNLM"/>
    </source>
</evidence>
<accession>A0A182Q915</accession>
<dbReference type="FunFam" id="2.130.10.10:FF:000591">
    <property type="entry name" value="Echinoderm microtubule-associated protein-like CG42247"/>
    <property type="match status" value="1"/>
</dbReference>
<dbReference type="InterPro" id="IPR015943">
    <property type="entry name" value="WD40/YVTN_repeat-like_dom_sf"/>
</dbReference>
<proteinExistence type="predicted"/>
<dbReference type="AlphaFoldDB" id="A0A182Q915"/>
<dbReference type="EMBL" id="AXCN02001279">
    <property type="status" value="NOT_ANNOTATED_CDS"/>
    <property type="molecule type" value="Genomic_DNA"/>
</dbReference>
<dbReference type="SMART" id="SM00320">
    <property type="entry name" value="WD40"/>
    <property type="match status" value="6"/>
</dbReference>
<dbReference type="Pfam" id="PF23414">
    <property type="entry name" value="Beta-prop_EML_2"/>
    <property type="match status" value="1"/>
</dbReference>
<dbReference type="InterPro" id="IPR055442">
    <property type="entry name" value="Beta-prop_EML-like_2nd"/>
</dbReference>
<dbReference type="PANTHER" id="PTHR13720:SF55">
    <property type="entry name" value="ECHINODERM MICROTUBULE-ASSOCIATED PROTEIN-LIKE CG42247"/>
    <property type="match status" value="1"/>
</dbReference>
<feature type="repeat" description="WD" evidence="3">
    <location>
        <begin position="215"/>
        <end position="246"/>
    </location>
</feature>
<dbReference type="STRING" id="69004.A0A182Q915"/>
<dbReference type="EMBL" id="AXCN02001280">
    <property type="status" value="NOT_ANNOTATED_CDS"/>
    <property type="molecule type" value="Genomic_DNA"/>
</dbReference>
<feature type="compositionally biased region" description="Low complexity" evidence="4">
    <location>
        <begin position="504"/>
        <end position="513"/>
    </location>
</feature>
<feature type="compositionally biased region" description="Polar residues" evidence="4">
    <location>
        <begin position="689"/>
        <end position="698"/>
    </location>
</feature>
<dbReference type="Pfam" id="PF23409">
    <property type="entry name" value="Beta-prop_EML"/>
    <property type="match status" value="1"/>
</dbReference>
<feature type="region of interest" description="Disordered" evidence="4">
    <location>
        <begin position="481"/>
        <end position="546"/>
    </location>
</feature>
<dbReference type="EMBL" id="AXCN02001281">
    <property type="status" value="NOT_ANNOTATED_CDS"/>
    <property type="molecule type" value="Genomic_DNA"/>
</dbReference>
<dbReference type="Gene3D" id="2.130.10.10">
    <property type="entry name" value="YVTN repeat-like/Quinoprotein amine dehydrogenase"/>
    <property type="match status" value="2"/>
</dbReference>
<evidence type="ECO:0000256" key="3">
    <source>
        <dbReference type="PROSITE-ProRule" id="PRU00221"/>
    </source>
</evidence>
<feature type="compositionally biased region" description="Acidic residues" evidence="4">
    <location>
        <begin position="609"/>
        <end position="626"/>
    </location>
</feature>
<feature type="compositionally biased region" description="Basic and acidic residues" evidence="4">
    <location>
        <begin position="597"/>
        <end position="608"/>
    </location>
</feature>
<evidence type="ECO:0000259" key="5">
    <source>
        <dbReference type="Pfam" id="PF23409"/>
    </source>
</evidence>
<reference evidence="7" key="2">
    <citation type="submission" date="2020-05" db="UniProtKB">
        <authorList>
            <consortium name="EnsemblMetazoa"/>
        </authorList>
    </citation>
    <scope>IDENTIFICATION</scope>
    <source>
        <strain evidence="7">FAR1</strain>
    </source>
</reference>
<dbReference type="PROSITE" id="PS50082">
    <property type="entry name" value="WD_REPEATS_2"/>
    <property type="match status" value="2"/>
</dbReference>
<keyword evidence="1 3" id="KW-0853">WD repeat</keyword>
<dbReference type="InterPro" id="IPR036322">
    <property type="entry name" value="WD40_repeat_dom_sf"/>
</dbReference>
<feature type="compositionally biased region" description="Basic residues" evidence="4">
    <location>
        <begin position="484"/>
        <end position="496"/>
    </location>
</feature>
<evidence type="ECO:0000256" key="2">
    <source>
        <dbReference type="ARBA" id="ARBA00022737"/>
    </source>
</evidence>
<dbReference type="GO" id="GO:0008017">
    <property type="term" value="F:microtubule binding"/>
    <property type="evidence" value="ECO:0007669"/>
    <property type="project" value="TreeGrafter"/>
</dbReference>
<dbReference type="EnsemblMetazoa" id="AFAF005462-RA">
    <property type="protein sequence ID" value="AFAF005462-PA"/>
    <property type="gene ID" value="AFAF005462"/>
</dbReference>
<dbReference type="PANTHER" id="PTHR13720">
    <property type="entry name" value="WD-40 REPEAT PROTEIN"/>
    <property type="match status" value="1"/>
</dbReference>
<evidence type="ECO:0000313" key="7">
    <source>
        <dbReference type="EnsemblMetazoa" id="AFAF005462-PA"/>
    </source>
</evidence>
<evidence type="ECO:0000259" key="6">
    <source>
        <dbReference type="Pfam" id="PF23414"/>
    </source>
</evidence>
<feature type="compositionally biased region" description="Basic residues" evidence="4">
    <location>
        <begin position="662"/>
        <end position="673"/>
    </location>
</feature>
<evidence type="ECO:0000313" key="8">
    <source>
        <dbReference type="Proteomes" id="UP000075886"/>
    </source>
</evidence>
<dbReference type="InterPro" id="IPR055439">
    <property type="entry name" value="Beta-prop_EML_1st"/>
</dbReference>
<dbReference type="Proteomes" id="UP000075886">
    <property type="component" value="Unassembled WGS sequence"/>
</dbReference>
<feature type="region of interest" description="Disordered" evidence="4">
    <location>
        <begin position="577"/>
        <end position="715"/>
    </location>
</feature>
<dbReference type="VEuPathDB" id="VectorBase:AFAF005462"/>
<feature type="domain" description="EML-like second beta-propeller" evidence="6">
    <location>
        <begin position="222"/>
        <end position="483"/>
    </location>
</feature>
<dbReference type="PROSITE" id="PS50294">
    <property type="entry name" value="WD_REPEATS_REGION"/>
    <property type="match status" value="1"/>
</dbReference>